<organism evidence="2 3">
    <name type="scientific">Caulobacter hibisci</name>
    <dbReference type="NCBI Taxonomy" id="2035993"/>
    <lineage>
        <taxon>Bacteria</taxon>
        <taxon>Pseudomonadati</taxon>
        <taxon>Pseudomonadota</taxon>
        <taxon>Alphaproteobacteria</taxon>
        <taxon>Caulobacterales</taxon>
        <taxon>Caulobacteraceae</taxon>
        <taxon>Caulobacter</taxon>
    </lineage>
</organism>
<dbReference type="EMBL" id="JADWOX010000005">
    <property type="protein sequence ID" value="MBI1683887.1"/>
    <property type="molecule type" value="Genomic_DNA"/>
</dbReference>
<reference evidence="2 3" key="1">
    <citation type="submission" date="2020-11" db="EMBL/GenBank/DDBJ databases">
        <title>genome sequence of strain KACC 18849.</title>
        <authorList>
            <person name="Gao J."/>
            <person name="Zhang X."/>
        </authorList>
    </citation>
    <scope>NUCLEOTIDE SEQUENCE [LARGE SCALE GENOMIC DNA]</scope>
    <source>
        <strain evidence="2 3">KACC 18849</strain>
    </source>
</reference>
<evidence type="ECO:0000313" key="2">
    <source>
        <dbReference type="EMBL" id="MBI1683887.1"/>
    </source>
</evidence>
<dbReference type="Pfam" id="PF18480">
    <property type="entry name" value="DUF5615"/>
    <property type="match status" value="1"/>
</dbReference>
<sequence length="110" mass="12338">MKLLIDAQLPLSLADWLRGHDLSADHLAELGLLSASDGEIWDLALSEGYIIVTKDRDFVEWSRHRTPRARVLWVRFGNMSREMLLARMEGALGELRQALAGDAAVIEIGR</sequence>
<gene>
    <name evidence="2" type="ORF">I4Q42_09415</name>
</gene>
<name>A0ABS0SZ55_9CAUL</name>
<protein>
    <submittedName>
        <fullName evidence="2">DUF5615 family PIN-like protein</fullName>
    </submittedName>
</protein>
<dbReference type="Proteomes" id="UP000639859">
    <property type="component" value="Unassembled WGS sequence"/>
</dbReference>
<feature type="domain" description="DUF5615" evidence="1">
    <location>
        <begin position="1"/>
        <end position="108"/>
    </location>
</feature>
<dbReference type="InterPro" id="IPR041049">
    <property type="entry name" value="DUF5615"/>
</dbReference>
<accession>A0ABS0SZ55</accession>
<dbReference type="RefSeq" id="WP_198575808.1">
    <property type="nucleotide sequence ID" value="NZ_JADWOX010000005.1"/>
</dbReference>
<keyword evidence="3" id="KW-1185">Reference proteome</keyword>
<comment type="caution">
    <text evidence="2">The sequence shown here is derived from an EMBL/GenBank/DDBJ whole genome shotgun (WGS) entry which is preliminary data.</text>
</comment>
<proteinExistence type="predicted"/>
<evidence type="ECO:0000259" key="1">
    <source>
        <dbReference type="Pfam" id="PF18480"/>
    </source>
</evidence>
<evidence type="ECO:0000313" key="3">
    <source>
        <dbReference type="Proteomes" id="UP000639859"/>
    </source>
</evidence>